<feature type="compositionally biased region" description="Pro residues" evidence="1">
    <location>
        <begin position="542"/>
        <end position="552"/>
    </location>
</feature>
<evidence type="ECO:0000256" key="1">
    <source>
        <dbReference type="SAM" id="MobiDB-lite"/>
    </source>
</evidence>
<feature type="compositionally biased region" description="Low complexity" evidence="1">
    <location>
        <begin position="131"/>
        <end position="146"/>
    </location>
</feature>
<evidence type="ECO:0000313" key="3">
    <source>
        <dbReference type="EnsemblMetazoa" id="ASIC013794-PA"/>
    </source>
</evidence>
<dbReference type="EMBL" id="KE525307">
    <property type="protein sequence ID" value="KFB45814.1"/>
    <property type="molecule type" value="Genomic_DNA"/>
</dbReference>
<feature type="region of interest" description="Disordered" evidence="1">
    <location>
        <begin position="108"/>
        <end position="197"/>
    </location>
</feature>
<feature type="compositionally biased region" description="Basic and acidic residues" evidence="1">
    <location>
        <begin position="525"/>
        <end position="541"/>
    </location>
</feature>
<dbReference type="VEuPathDB" id="VectorBase:ASIS001707"/>
<dbReference type="STRING" id="74873.A0A084W6H0"/>
<feature type="region of interest" description="Disordered" evidence="1">
    <location>
        <begin position="413"/>
        <end position="571"/>
    </location>
</feature>
<dbReference type="OrthoDB" id="7744632at2759"/>
<name>A0A084W6H0_ANOSI</name>
<proteinExistence type="predicted"/>
<sequence>MKEVQSDLASFMRLPWRNFGSQRTRDLAAVRFARDCFLLSFTWKVPGTLHSGLGAKVAATRSRDPGWLILSSSAFSARTISARTHLVHRDLFLLTVCVGLVLSTDVGKDTPDDLEPTSPTLDDGVVMGNLTDTSTTTTPASTESTTRVSDQPFSSTTPHPPLPLARANTTPSGSASTKSISTGPVTTGTTSKPSAKRQISLNEFQQLVAKVNDEIGMLRNQSANLSQTYDELVRRYNERTSQIPIVLYDVTDCSNGSKIANEDQTATSRNEDESIVQMDVERTSNSTESEEINKKIETSTAITTESTASTRTSTISEQHLSSPSETIVERRPQVVQAPEIVPQNPSNGQTQIYGNKYYNYVHYFMYPPSEEQLKEVLRPVIPNNRQKEGDFSEKVDAIRRRHGGYSFEQDYNESLEEENTGNGPLPVNARWRLPPNFGSPSNDRERPGMMRNSLRVDPLDYRPPYDSQPPAYPYDSSYRWRNNGSPIIPSEGTRVRPFVETNQRTEVRPPPRNPFRGDLPLGRPSRPDSKEKFGAPKDLPKLPKPPTAPIPASPERASFDKLDAFSSDGGR</sequence>
<dbReference type="VEuPathDB" id="VectorBase:ASIC013794"/>
<evidence type="ECO:0000313" key="2">
    <source>
        <dbReference type="EMBL" id="KFB45814.1"/>
    </source>
</evidence>
<dbReference type="AlphaFoldDB" id="A0A084W6H0"/>
<gene>
    <name evidence="2" type="ORF">ZHAS_00013794</name>
</gene>
<feature type="compositionally biased region" description="Polar residues" evidence="1">
    <location>
        <begin position="147"/>
        <end position="157"/>
    </location>
</feature>
<reference evidence="2 4" key="1">
    <citation type="journal article" date="2014" name="BMC Genomics">
        <title>Genome sequence of Anopheles sinensis provides insight into genetics basis of mosquito competence for malaria parasites.</title>
        <authorList>
            <person name="Zhou D."/>
            <person name="Zhang D."/>
            <person name="Ding G."/>
            <person name="Shi L."/>
            <person name="Hou Q."/>
            <person name="Ye Y."/>
            <person name="Xu Y."/>
            <person name="Zhou H."/>
            <person name="Xiong C."/>
            <person name="Li S."/>
            <person name="Yu J."/>
            <person name="Hong S."/>
            <person name="Yu X."/>
            <person name="Zou P."/>
            <person name="Chen C."/>
            <person name="Chang X."/>
            <person name="Wang W."/>
            <person name="Lv Y."/>
            <person name="Sun Y."/>
            <person name="Ma L."/>
            <person name="Shen B."/>
            <person name="Zhu C."/>
        </authorList>
    </citation>
    <scope>NUCLEOTIDE SEQUENCE [LARGE SCALE GENOMIC DNA]</scope>
</reference>
<feature type="compositionally biased region" description="Polar residues" evidence="1">
    <location>
        <begin position="167"/>
        <end position="197"/>
    </location>
</feature>
<keyword evidence="4" id="KW-1185">Reference proteome</keyword>
<reference evidence="3" key="2">
    <citation type="submission" date="2020-05" db="UniProtKB">
        <authorList>
            <consortium name="EnsemblMetazoa"/>
        </authorList>
    </citation>
    <scope>IDENTIFICATION</scope>
</reference>
<protein>
    <submittedName>
        <fullName evidence="2 3">Uncharacterized protein</fullName>
    </submittedName>
</protein>
<accession>A0A084W6H0</accession>
<feature type="compositionally biased region" description="Low complexity" evidence="1">
    <location>
        <begin position="298"/>
        <end position="317"/>
    </location>
</feature>
<dbReference type="EnsemblMetazoa" id="ASIC013794-RA">
    <property type="protein sequence ID" value="ASIC013794-PA"/>
    <property type="gene ID" value="ASIC013794"/>
</dbReference>
<evidence type="ECO:0000313" key="4">
    <source>
        <dbReference type="Proteomes" id="UP000030765"/>
    </source>
</evidence>
<feature type="region of interest" description="Disordered" evidence="1">
    <location>
        <begin position="282"/>
        <end position="328"/>
    </location>
</feature>
<dbReference type="EMBL" id="ATLV01020794">
    <property type="status" value="NOT_ANNOTATED_CDS"/>
    <property type="molecule type" value="Genomic_DNA"/>
</dbReference>
<dbReference type="Proteomes" id="UP000030765">
    <property type="component" value="Unassembled WGS sequence"/>
</dbReference>
<organism evidence="2">
    <name type="scientific">Anopheles sinensis</name>
    <name type="common">Mosquito</name>
    <dbReference type="NCBI Taxonomy" id="74873"/>
    <lineage>
        <taxon>Eukaryota</taxon>
        <taxon>Metazoa</taxon>
        <taxon>Ecdysozoa</taxon>
        <taxon>Arthropoda</taxon>
        <taxon>Hexapoda</taxon>
        <taxon>Insecta</taxon>
        <taxon>Pterygota</taxon>
        <taxon>Neoptera</taxon>
        <taxon>Endopterygota</taxon>
        <taxon>Diptera</taxon>
        <taxon>Nematocera</taxon>
        <taxon>Culicoidea</taxon>
        <taxon>Culicidae</taxon>
        <taxon>Anophelinae</taxon>
        <taxon>Anopheles</taxon>
    </lineage>
</organism>